<dbReference type="EMBL" id="CAFBPN010000049">
    <property type="protein sequence ID" value="CAB5022938.1"/>
    <property type="molecule type" value="Genomic_DNA"/>
</dbReference>
<protein>
    <submittedName>
        <fullName evidence="1">Unannotated protein</fullName>
    </submittedName>
</protein>
<proteinExistence type="predicted"/>
<dbReference type="InterPro" id="IPR029032">
    <property type="entry name" value="AhpD-like"/>
</dbReference>
<dbReference type="EMBL" id="CAFBQU010000011">
    <property type="protein sequence ID" value="CAB5063606.1"/>
    <property type="molecule type" value="Genomic_DNA"/>
</dbReference>
<sequence>MVEDDVQKVDDDYNETDLPQRSKLALAFADAFLGAQGAPSIDVQDEMKKEFTTEQIAEMGIGLALFHGFSKLLIVTGCEPEEMERTVLSAPGA</sequence>
<organism evidence="1">
    <name type="scientific">freshwater metagenome</name>
    <dbReference type="NCBI Taxonomy" id="449393"/>
    <lineage>
        <taxon>unclassified sequences</taxon>
        <taxon>metagenomes</taxon>
        <taxon>ecological metagenomes</taxon>
    </lineage>
</organism>
<name>A0A6J7QYK6_9ZZZZ</name>
<dbReference type="SUPFAM" id="SSF69118">
    <property type="entry name" value="AhpD-like"/>
    <property type="match status" value="1"/>
</dbReference>
<gene>
    <name evidence="1" type="ORF">UFOPK4098_00966</name>
    <name evidence="2" type="ORF">UFOPK4347_00613</name>
</gene>
<evidence type="ECO:0000313" key="1">
    <source>
        <dbReference type="EMBL" id="CAB5022938.1"/>
    </source>
</evidence>
<reference evidence="1" key="1">
    <citation type="submission" date="2020-05" db="EMBL/GenBank/DDBJ databases">
        <authorList>
            <person name="Chiriac C."/>
            <person name="Salcher M."/>
            <person name="Ghai R."/>
            <person name="Kavagutti S V."/>
        </authorList>
    </citation>
    <scope>NUCLEOTIDE SEQUENCE</scope>
</reference>
<evidence type="ECO:0000313" key="2">
    <source>
        <dbReference type="EMBL" id="CAB5063606.1"/>
    </source>
</evidence>
<dbReference type="AlphaFoldDB" id="A0A6J7QYK6"/>
<dbReference type="Gene3D" id="1.20.1290.10">
    <property type="entry name" value="AhpD-like"/>
    <property type="match status" value="1"/>
</dbReference>
<accession>A0A6J7QYK6</accession>